<evidence type="ECO:0000313" key="3">
    <source>
        <dbReference type="Proteomes" id="UP000266152"/>
    </source>
</evidence>
<feature type="region of interest" description="Disordered" evidence="1">
    <location>
        <begin position="1"/>
        <end position="26"/>
    </location>
</feature>
<name>A0A395RGM9_FUSSP</name>
<evidence type="ECO:0000256" key="1">
    <source>
        <dbReference type="SAM" id="MobiDB-lite"/>
    </source>
</evidence>
<accession>A0A395RGM9</accession>
<proteinExistence type="predicted"/>
<dbReference type="Proteomes" id="UP000266152">
    <property type="component" value="Unassembled WGS sequence"/>
</dbReference>
<dbReference type="AlphaFoldDB" id="A0A395RGM9"/>
<dbReference type="EMBL" id="PXOF01000225">
    <property type="protein sequence ID" value="RGP59254.1"/>
    <property type="molecule type" value="Genomic_DNA"/>
</dbReference>
<protein>
    <submittedName>
        <fullName evidence="2">Uncharacterized protein</fullName>
    </submittedName>
</protein>
<organism evidence="2 3">
    <name type="scientific">Fusarium sporotrichioides</name>
    <dbReference type="NCBI Taxonomy" id="5514"/>
    <lineage>
        <taxon>Eukaryota</taxon>
        <taxon>Fungi</taxon>
        <taxon>Dikarya</taxon>
        <taxon>Ascomycota</taxon>
        <taxon>Pezizomycotina</taxon>
        <taxon>Sordariomycetes</taxon>
        <taxon>Hypocreomycetidae</taxon>
        <taxon>Hypocreales</taxon>
        <taxon>Nectriaceae</taxon>
        <taxon>Fusarium</taxon>
    </lineage>
</organism>
<evidence type="ECO:0000313" key="2">
    <source>
        <dbReference type="EMBL" id="RGP59254.1"/>
    </source>
</evidence>
<comment type="caution">
    <text evidence="2">The sequence shown here is derived from an EMBL/GenBank/DDBJ whole genome shotgun (WGS) entry which is preliminary data.</text>
</comment>
<reference evidence="2 3" key="1">
    <citation type="journal article" date="2018" name="PLoS Pathog.">
        <title>Evolution of structural diversity of trichothecenes, a family of toxins produced by plant pathogenic and entomopathogenic fungi.</title>
        <authorList>
            <person name="Proctor R.H."/>
            <person name="McCormick S.P."/>
            <person name="Kim H.S."/>
            <person name="Cardoza R.E."/>
            <person name="Stanley A.M."/>
            <person name="Lindo L."/>
            <person name="Kelly A."/>
            <person name="Brown D.W."/>
            <person name="Lee T."/>
            <person name="Vaughan M.M."/>
            <person name="Alexander N.J."/>
            <person name="Busman M."/>
            <person name="Gutierrez S."/>
        </authorList>
    </citation>
    <scope>NUCLEOTIDE SEQUENCE [LARGE SCALE GENOMIC DNA]</scope>
    <source>
        <strain evidence="2 3">NRRL 3299</strain>
    </source>
</reference>
<keyword evidence="3" id="KW-1185">Reference proteome</keyword>
<feature type="compositionally biased region" description="Polar residues" evidence="1">
    <location>
        <begin position="7"/>
        <end position="26"/>
    </location>
</feature>
<gene>
    <name evidence="2" type="ORF">FSPOR_11471</name>
</gene>
<sequence length="244" mass="27671">MSPTPPRSASRSQPWPSPKPIQSTSARHIFAQPVAYLLDESLQSTSSPRIDVNMRRFRKLSYQSRHNHDDHEKLRIEGLPAEGLGRKQSIRKCGRPESFSPSAQSNSPVTVAPCNSNFCCEAPPYRTGFERPKFTHRCCHENLRGNAIKSTYPLQQYFDFSVIIMHDTPTPKNAMYEPAKFPLAHINSGQFDSQDKLVSKNDVMPSHNEHMDSQYSILQRLQELGITLCDDLQASEAKVDRSEN</sequence>